<dbReference type="GO" id="GO:0005048">
    <property type="term" value="F:signal sequence binding"/>
    <property type="evidence" value="ECO:0007669"/>
    <property type="project" value="InterPro"/>
</dbReference>
<dbReference type="Pfam" id="PF02613">
    <property type="entry name" value="Nitrate_red_del"/>
    <property type="match status" value="1"/>
</dbReference>
<dbReference type="RefSeq" id="WP_138362161.1">
    <property type="nucleotide sequence ID" value="NZ_JBCIVH010000028.1"/>
</dbReference>
<gene>
    <name evidence="2 3" type="primary">dmsD</name>
    <name evidence="3" type="ORF">FE839_18045</name>
</gene>
<comment type="similarity">
    <text evidence="2">Belongs to the TorD/DmsD family. DmsD subfamily.</text>
</comment>
<dbReference type="AlphaFoldDB" id="A0A5R9LDA3"/>
<dbReference type="InterPro" id="IPR020945">
    <property type="entry name" value="DMSO/NO3_reduct_chaperone"/>
</dbReference>
<dbReference type="EMBL" id="VCHQ01000026">
    <property type="protein sequence ID" value="TLV11495.1"/>
    <property type="molecule type" value="Genomic_DNA"/>
</dbReference>
<evidence type="ECO:0000313" key="4">
    <source>
        <dbReference type="Proteomes" id="UP000307430"/>
    </source>
</evidence>
<comment type="caution">
    <text evidence="3">The sequence shown here is derived from an EMBL/GenBank/DDBJ whole genome shotgun (WGS) entry which is preliminary data.</text>
</comment>
<dbReference type="NCBIfam" id="NF008632">
    <property type="entry name" value="PRK11621.1"/>
    <property type="match status" value="1"/>
</dbReference>
<proteinExistence type="inferred from homology"/>
<dbReference type="PANTHER" id="PTHR34227">
    <property type="entry name" value="CHAPERONE PROTEIN YCDY"/>
    <property type="match status" value="1"/>
</dbReference>
<dbReference type="InterPro" id="IPR026269">
    <property type="entry name" value="DmsD-type"/>
</dbReference>
<accession>A0A5R9LDA3</accession>
<protein>
    <recommendedName>
        <fullName evidence="2">Tat proofreading chaperone DmsD</fullName>
    </recommendedName>
    <alternativeName>
        <fullName evidence="2">DMSO reductase maturation protein</fullName>
    </alternativeName>
    <alternativeName>
        <fullName evidence="2">Twin-arginine leader-binding protein DmsD</fullName>
    </alternativeName>
</protein>
<dbReference type="InterPro" id="IPR036411">
    <property type="entry name" value="TorD-like_sf"/>
</dbReference>
<evidence type="ECO:0000256" key="2">
    <source>
        <dbReference type="HAMAP-Rule" id="MF_00940"/>
    </source>
</evidence>
<dbReference type="Gene3D" id="1.10.3480.10">
    <property type="entry name" value="TorD-like"/>
    <property type="match status" value="1"/>
</dbReference>
<keyword evidence="4" id="KW-1185">Reference proteome</keyword>
<name>A0A5R9LDA3_9ENTR</name>
<dbReference type="InterPro" id="IPR050289">
    <property type="entry name" value="TorD/DmsD_chaperones"/>
</dbReference>
<dbReference type="PANTHER" id="PTHR34227:SF6">
    <property type="entry name" value="TAT PROOFREADING CHAPERONE DMSD"/>
    <property type="match status" value="1"/>
</dbReference>
<organism evidence="3 4">
    <name type="scientific">Klebsiella indica</name>
    <dbReference type="NCBI Taxonomy" id="2582917"/>
    <lineage>
        <taxon>Bacteria</taxon>
        <taxon>Pseudomonadati</taxon>
        <taxon>Pseudomonadota</taxon>
        <taxon>Gammaproteobacteria</taxon>
        <taxon>Enterobacterales</taxon>
        <taxon>Enterobacteriaceae</taxon>
        <taxon>Klebsiella/Raoultella group</taxon>
        <taxon>Klebsiella</taxon>
    </lineage>
</organism>
<comment type="function">
    <text evidence="2">Required for biogenesis/assembly of DMSO reductase, but not for the interaction of the DmsA signal peptide with the Tat system. May be part of a chaperone cascade complex that facilitates a folding-maturation pathway for the substrate protein.</text>
</comment>
<dbReference type="SUPFAM" id="SSF89155">
    <property type="entry name" value="TorD-like"/>
    <property type="match status" value="1"/>
</dbReference>
<dbReference type="HAMAP" id="MF_00940">
    <property type="entry name" value="DmsD_chaperone"/>
    <property type="match status" value="1"/>
</dbReference>
<keyword evidence="1 2" id="KW-0143">Chaperone</keyword>
<dbReference type="Proteomes" id="UP000307430">
    <property type="component" value="Unassembled WGS sequence"/>
</dbReference>
<dbReference type="PIRSF" id="PIRSF004690">
    <property type="entry name" value="DmsD"/>
    <property type="match status" value="1"/>
</dbReference>
<reference evidence="3 4" key="1">
    <citation type="submission" date="2019-05" db="EMBL/GenBank/DDBJ databases">
        <title>Genome sequence of Klebsiella sp strain TOUT106.</title>
        <authorList>
            <person name="Rahi P."/>
            <person name="Chaudhari D."/>
        </authorList>
    </citation>
    <scope>NUCLEOTIDE SEQUENCE [LARGE SCALE GENOMIC DNA]</scope>
    <source>
        <strain evidence="3 4">TOUT106</strain>
    </source>
</reference>
<sequence>MHSDDRNAISLSARTLGALFTFAPDSEQAAPLVAALRDGSWRSQWPWSVPDILAAQFAVVDEEPLPEAWQRLFIGPWALPAPPWGSVWLDKESVLFGDSTLELREWMRANGISLAAQRTEPEDHFGTLLLLAAWLCESGQDETFSQLLAWHLLPWSGRFLSVFVADAGNAFYQALGMLAQETLAHWQTQLSCAVAEKPLYR</sequence>
<evidence type="ECO:0000313" key="3">
    <source>
        <dbReference type="EMBL" id="TLV11495.1"/>
    </source>
</evidence>
<evidence type="ECO:0000256" key="1">
    <source>
        <dbReference type="ARBA" id="ARBA00023186"/>
    </source>
</evidence>
<dbReference type="InterPro" id="IPR028611">
    <property type="entry name" value="DmsD_chaperone"/>
</dbReference>